<evidence type="ECO:0000313" key="2">
    <source>
        <dbReference type="EMBL" id="EFX61070.1"/>
    </source>
</evidence>
<dbReference type="InParanoid" id="E9I4L1"/>
<sequence length="219" mass="23717">MSRARQTNNQHQPAAAQGSSQPPLPPSGSSQPPPPPPQDPDVDMTAGTGPSNGSMAGLGQAFQTIAINPKEIVCDLLTKDMVTKKGIVIQFLNSNSVGATTMVGVTRISLNDPRRIPAYIMRNASIIRQHAVHALQTHFRMTLCSAGVLETLSPEDYSISFSWASLSEEGRLLTQHNKPDLGLGYGVCDEVLQPIMMSKCDEYPVYVLNCFVQLQDPSR</sequence>
<protein>
    <submittedName>
        <fullName evidence="2">Uncharacterized protein</fullName>
    </submittedName>
</protein>
<evidence type="ECO:0000313" key="3">
    <source>
        <dbReference type="Proteomes" id="UP000000305"/>
    </source>
</evidence>
<reference evidence="2 3" key="1">
    <citation type="journal article" date="2011" name="Science">
        <title>The ecoresponsive genome of Daphnia pulex.</title>
        <authorList>
            <person name="Colbourne J.K."/>
            <person name="Pfrender M.E."/>
            <person name="Gilbert D."/>
            <person name="Thomas W.K."/>
            <person name="Tucker A."/>
            <person name="Oakley T.H."/>
            <person name="Tokishita S."/>
            <person name="Aerts A."/>
            <person name="Arnold G.J."/>
            <person name="Basu M.K."/>
            <person name="Bauer D.J."/>
            <person name="Caceres C.E."/>
            <person name="Carmel L."/>
            <person name="Casola C."/>
            <person name="Choi J.H."/>
            <person name="Detter J.C."/>
            <person name="Dong Q."/>
            <person name="Dusheyko S."/>
            <person name="Eads B.D."/>
            <person name="Frohlich T."/>
            <person name="Geiler-Samerotte K.A."/>
            <person name="Gerlach D."/>
            <person name="Hatcher P."/>
            <person name="Jogdeo S."/>
            <person name="Krijgsveld J."/>
            <person name="Kriventseva E.V."/>
            <person name="Kultz D."/>
            <person name="Laforsch C."/>
            <person name="Lindquist E."/>
            <person name="Lopez J."/>
            <person name="Manak J.R."/>
            <person name="Muller J."/>
            <person name="Pangilinan J."/>
            <person name="Patwardhan R.P."/>
            <person name="Pitluck S."/>
            <person name="Pritham E.J."/>
            <person name="Rechtsteiner A."/>
            <person name="Rho M."/>
            <person name="Rogozin I.B."/>
            <person name="Sakarya O."/>
            <person name="Salamov A."/>
            <person name="Schaack S."/>
            <person name="Shapiro H."/>
            <person name="Shiga Y."/>
            <person name="Skalitzky C."/>
            <person name="Smith Z."/>
            <person name="Souvorov A."/>
            <person name="Sung W."/>
            <person name="Tang Z."/>
            <person name="Tsuchiya D."/>
            <person name="Tu H."/>
            <person name="Vos H."/>
            <person name="Wang M."/>
            <person name="Wolf Y.I."/>
            <person name="Yamagata H."/>
            <person name="Yamada T."/>
            <person name="Ye Y."/>
            <person name="Shaw J.R."/>
            <person name="Andrews J."/>
            <person name="Crease T.J."/>
            <person name="Tang H."/>
            <person name="Lucas S.M."/>
            <person name="Robertson H.M."/>
            <person name="Bork P."/>
            <person name="Koonin E.V."/>
            <person name="Zdobnov E.M."/>
            <person name="Grigoriev I.V."/>
            <person name="Lynch M."/>
            <person name="Boore J.L."/>
        </authorList>
    </citation>
    <scope>NUCLEOTIDE SEQUENCE [LARGE SCALE GENOMIC DNA]</scope>
</reference>
<name>E9I4L1_DAPPU</name>
<accession>E9I4L1</accession>
<keyword evidence="3" id="KW-1185">Reference proteome</keyword>
<gene>
    <name evidence="2" type="ORF">DAPPUDRAFT_274695</name>
</gene>
<feature type="region of interest" description="Disordered" evidence="1">
    <location>
        <begin position="1"/>
        <end position="55"/>
    </location>
</feature>
<feature type="compositionally biased region" description="Low complexity" evidence="1">
    <location>
        <begin position="12"/>
        <end position="21"/>
    </location>
</feature>
<dbReference type="HOGENOM" id="CLU_1264355_0_0_1"/>
<dbReference type="EMBL" id="GL735092">
    <property type="protein sequence ID" value="EFX61070.1"/>
    <property type="molecule type" value="Genomic_DNA"/>
</dbReference>
<evidence type="ECO:0000256" key="1">
    <source>
        <dbReference type="SAM" id="MobiDB-lite"/>
    </source>
</evidence>
<dbReference type="AlphaFoldDB" id="E9I4L1"/>
<dbReference type="Proteomes" id="UP000000305">
    <property type="component" value="Unassembled WGS sequence"/>
</dbReference>
<organism evidence="2 3">
    <name type="scientific">Daphnia pulex</name>
    <name type="common">Water flea</name>
    <dbReference type="NCBI Taxonomy" id="6669"/>
    <lineage>
        <taxon>Eukaryota</taxon>
        <taxon>Metazoa</taxon>
        <taxon>Ecdysozoa</taxon>
        <taxon>Arthropoda</taxon>
        <taxon>Crustacea</taxon>
        <taxon>Branchiopoda</taxon>
        <taxon>Diplostraca</taxon>
        <taxon>Cladocera</taxon>
        <taxon>Anomopoda</taxon>
        <taxon>Daphniidae</taxon>
        <taxon>Daphnia</taxon>
    </lineage>
</organism>
<dbReference type="KEGG" id="dpx:DAPPUDRAFT_274695"/>
<feature type="compositionally biased region" description="Pro residues" evidence="1">
    <location>
        <begin position="22"/>
        <end position="39"/>
    </location>
</feature>
<feature type="non-terminal residue" evidence="2">
    <location>
        <position position="219"/>
    </location>
</feature>
<feature type="compositionally biased region" description="Polar residues" evidence="1">
    <location>
        <begin position="1"/>
        <end position="11"/>
    </location>
</feature>
<proteinExistence type="predicted"/>